<dbReference type="Proteomes" id="UP000429552">
    <property type="component" value="Unassembled WGS sequence"/>
</dbReference>
<dbReference type="AlphaFoldDB" id="A0A640TEN5"/>
<dbReference type="EMBL" id="BLIP01000001">
    <property type="protein sequence ID" value="GFE21624.1"/>
    <property type="molecule type" value="Genomic_DNA"/>
</dbReference>
<proteinExistence type="predicted"/>
<organism evidence="1 2">
    <name type="scientific">Streptomyces nigrescens</name>
    <dbReference type="NCBI Taxonomy" id="1920"/>
    <lineage>
        <taxon>Bacteria</taxon>
        <taxon>Bacillati</taxon>
        <taxon>Actinomycetota</taxon>
        <taxon>Actinomycetes</taxon>
        <taxon>Kitasatosporales</taxon>
        <taxon>Streptomycetaceae</taxon>
        <taxon>Streptomyces</taxon>
    </lineage>
</organism>
<accession>A0A640TEN5</accession>
<evidence type="ECO:0000313" key="1">
    <source>
        <dbReference type="EMBL" id="GFE21624.1"/>
    </source>
</evidence>
<protein>
    <submittedName>
        <fullName evidence="1">Uncharacterized protein</fullName>
    </submittedName>
</protein>
<name>A0A640TEN5_STRNI</name>
<sequence length="44" mass="5037">MLAHSLSAQLVHLEAARLLIQRNTDLEADRDQLLERWRRAGDGP</sequence>
<comment type="caution">
    <text evidence="1">The sequence shown here is derived from an EMBL/GenBank/DDBJ whole genome shotgun (WGS) entry which is preliminary data.</text>
</comment>
<reference evidence="1 2" key="1">
    <citation type="submission" date="2019-12" db="EMBL/GenBank/DDBJ databases">
        <title>Whole genome shotgun sequence of Streptomyces libani subsp. libani NBRC 13452.</title>
        <authorList>
            <person name="Ichikawa N."/>
            <person name="Kimura A."/>
            <person name="Kitahashi Y."/>
            <person name="Komaki H."/>
            <person name="Tamura T."/>
        </authorList>
    </citation>
    <scope>NUCLEOTIDE SEQUENCE [LARGE SCALE GENOMIC DNA]</scope>
    <source>
        <strain evidence="1 2">NBRC 13452</strain>
    </source>
</reference>
<evidence type="ECO:0000313" key="2">
    <source>
        <dbReference type="Proteomes" id="UP000429552"/>
    </source>
</evidence>
<gene>
    <name evidence="1" type="ORF">Sliba_20770</name>
</gene>